<dbReference type="RefSeq" id="WP_188069917.1">
    <property type="nucleotide sequence ID" value="NZ_BSPS01000067.1"/>
</dbReference>
<dbReference type="AlphaFoldDB" id="A0A7W6FNS7"/>
<evidence type="ECO:0000256" key="1">
    <source>
        <dbReference type="PROSITE-ProRule" id="PRU01076"/>
    </source>
</evidence>
<dbReference type="PROSITE" id="PS51740">
    <property type="entry name" value="SPOVT_ABRB"/>
    <property type="match status" value="1"/>
</dbReference>
<feature type="domain" description="SpoVT-AbrB" evidence="3">
    <location>
        <begin position="15"/>
        <end position="57"/>
    </location>
</feature>
<evidence type="ECO:0000313" key="5">
    <source>
        <dbReference type="Proteomes" id="UP000571950"/>
    </source>
</evidence>
<organism evidence="4 5">
    <name type="scientific">Sphingobium jiangsuense</name>
    <dbReference type="NCBI Taxonomy" id="870476"/>
    <lineage>
        <taxon>Bacteria</taxon>
        <taxon>Pseudomonadati</taxon>
        <taxon>Pseudomonadota</taxon>
        <taxon>Alphaproteobacteria</taxon>
        <taxon>Sphingomonadales</taxon>
        <taxon>Sphingomonadaceae</taxon>
        <taxon>Sphingobium</taxon>
    </lineage>
</organism>
<evidence type="ECO:0000259" key="3">
    <source>
        <dbReference type="PROSITE" id="PS51740"/>
    </source>
</evidence>
<dbReference type="EMBL" id="JACIDT010000001">
    <property type="protein sequence ID" value="MBB3924329.1"/>
    <property type="molecule type" value="Genomic_DNA"/>
</dbReference>
<dbReference type="Pfam" id="PF04014">
    <property type="entry name" value="MazE_antitoxin"/>
    <property type="match status" value="1"/>
</dbReference>
<dbReference type="InterPro" id="IPR037914">
    <property type="entry name" value="SpoVT-AbrB_sf"/>
</dbReference>
<keyword evidence="5" id="KW-1185">Reference proteome</keyword>
<protein>
    <submittedName>
        <fullName evidence="4">Antitoxin VapB</fullName>
    </submittedName>
</protein>
<dbReference type="SUPFAM" id="SSF89447">
    <property type="entry name" value="AbrB/MazE/MraZ-like"/>
    <property type="match status" value="1"/>
</dbReference>
<feature type="compositionally biased region" description="Basic and acidic residues" evidence="2">
    <location>
        <begin position="77"/>
        <end position="89"/>
    </location>
</feature>
<accession>A0A7W6FNS7</accession>
<evidence type="ECO:0000313" key="4">
    <source>
        <dbReference type="EMBL" id="MBB3924329.1"/>
    </source>
</evidence>
<gene>
    <name evidence="4" type="ORF">GGR43_000023</name>
</gene>
<reference evidence="4 5" key="1">
    <citation type="submission" date="2020-08" db="EMBL/GenBank/DDBJ databases">
        <title>Genomic Encyclopedia of Type Strains, Phase IV (KMG-IV): sequencing the most valuable type-strain genomes for metagenomic binning, comparative biology and taxonomic classification.</title>
        <authorList>
            <person name="Goeker M."/>
        </authorList>
    </citation>
    <scope>NUCLEOTIDE SEQUENCE [LARGE SCALE GENOMIC DNA]</scope>
    <source>
        <strain evidence="4 5">DSM 26189</strain>
    </source>
</reference>
<dbReference type="SMART" id="SM00966">
    <property type="entry name" value="SpoVT_AbrB"/>
    <property type="match status" value="1"/>
</dbReference>
<evidence type="ECO:0000256" key="2">
    <source>
        <dbReference type="SAM" id="MobiDB-lite"/>
    </source>
</evidence>
<feature type="region of interest" description="Disordered" evidence="2">
    <location>
        <begin position="77"/>
        <end position="98"/>
    </location>
</feature>
<name>A0A7W6FNS7_9SPHN</name>
<dbReference type="InterPro" id="IPR007159">
    <property type="entry name" value="SpoVT-AbrB_dom"/>
</dbReference>
<keyword evidence="1" id="KW-0238">DNA-binding</keyword>
<proteinExistence type="predicted"/>
<dbReference type="GO" id="GO:0003677">
    <property type="term" value="F:DNA binding"/>
    <property type="evidence" value="ECO:0007669"/>
    <property type="project" value="UniProtKB-UniRule"/>
</dbReference>
<sequence length="98" mass="10661">MNALNPRAADGGRVTRTFKSGNSVAVRLPKDMGFVEGDEVTIIDHEDGTFSIWKVDDGRKILMNLFGSMSSGFMAEGRGEVEQEERDWTPRGAGPDAA</sequence>
<comment type="caution">
    <text evidence="4">The sequence shown here is derived from an EMBL/GenBank/DDBJ whole genome shotgun (WGS) entry which is preliminary data.</text>
</comment>
<dbReference type="Proteomes" id="UP000571950">
    <property type="component" value="Unassembled WGS sequence"/>
</dbReference>
<dbReference type="Gene3D" id="2.10.260.10">
    <property type="match status" value="1"/>
</dbReference>